<feature type="region of interest" description="Disordered" evidence="2">
    <location>
        <begin position="1"/>
        <end position="150"/>
    </location>
</feature>
<feature type="coiled-coil region" evidence="1">
    <location>
        <begin position="592"/>
        <end position="622"/>
    </location>
</feature>
<keyword evidence="1" id="KW-0175">Coiled coil</keyword>
<feature type="compositionally biased region" description="Acidic residues" evidence="2">
    <location>
        <begin position="792"/>
        <end position="804"/>
    </location>
</feature>
<dbReference type="GO" id="GO:0016791">
    <property type="term" value="F:phosphatase activity"/>
    <property type="evidence" value="ECO:0007669"/>
    <property type="project" value="TreeGrafter"/>
</dbReference>
<dbReference type="InterPro" id="IPR006357">
    <property type="entry name" value="HAD-SF_hydro_IIA"/>
</dbReference>
<dbReference type="EMBL" id="UASJ01000001">
    <property type="protein sequence ID" value="SQB64358.1"/>
    <property type="molecule type" value="Genomic_DNA"/>
</dbReference>
<feature type="compositionally biased region" description="Low complexity" evidence="2">
    <location>
        <begin position="114"/>
        <end position="123"/>
    </location>
</feature>
<dbReference type="InterPro" id="IPR036412">
    <property type="entry name" value="HAD-like_sf"/>
</dbReference>
<evidence type="ECO:0000313" key="4">
    <source>
        <dbReference type="Proteomes" id="UP000250245"/>
    </source>
</evidence>
<dbReference type="Gene3D" id="3.40.50.1000">
    <property type="entry name" value="HAD superfamily/HAD-like"/>
    <property type="match status" value="3"/>
</dbReference>
<proteinExistence type="predicted"/>
<protein>
    <submittedName>
        <fullName evidence="3">Uncharacterized hydrolase yutF</fullName>
        <ecNumber evidence="3">3.-.-.-</ecNumber>
    </submittedName>
</protein>
<sequence length="822" mass="90265">MTESDNPRPWENLAEEPKENWRERKGESRENEGDDRGSRGDKRDNERKGRGGFKGDRKGGYKSGGKYSREERGGKRGGYSGRPRRDNDRDDWRRDDRGGKRNFERGGERRDSGRSGFRSAGSERGSRYNDRGYNRSRTGSDKRGHGTTGRSRYLEIPASITWDMLDKEAWSRLSPLPKETAENVARHLVMSAELFDTQPELAHEYARAALKMAWRIDVVREAVALTAYACGKYSEALREVKTARRMSGIEVLKSVEADSERGLGRPEKALEIIKSVKPGDLDRTEQFELALVESSARADLGEYETGLAVIEAALAQVDSDAESFEYGRLLSVKADRLRELGRDEEAAAAQALIPREPEDVEILDIQEAEEAEQKANPTTLQGANVPLAQLYPLLLTDLDGVTWNGAQPVDGVAQSISAGRELGGKFVFLTNNAARIPQDVVAKLAAAGVEVEPDDIVTSAQDGAAKLSELLEPGSKVLCVGGEGVPHAVQEAGFEAVSTADQKPAGVLQGLGFEVGWAELSEACYAIANGAKWVVTNMDYSLPTEKGRGIGNGSLVEAIRRVTKSEPIVCGKPELSIYDLAIKRCHDYLMGNEEIAAEVKANEEAAAAAREQAKQAREAKEDPDSEPVVLSEADLAKEKEFDRVKAAERKHRILKRHALAIGDQLATDILGANNAQLASCVVLTGLTKPRDLVMAPPAQRPTFVALDLADLSVPIERPELRNRGWWYTENTRARVNGHDIEVRGLGVLSEDGTVVSLGEFRAILAAVWYAREQGNRVDCPEFSVVREVERDYGEEDDLDPDETAPEYNDAKPVVEQGTTDVE</sequence>
<dbReference type="Pfam" id="PF13344">
    <property type="entry name" value="Hydrolase_6"/>
    <property type="match status" value="1"/>
</dbReference>
<dbReference type="AlphaFoldDB" id="A0A2X2YDL0"/>
<dbReference type="InterPro" id="IPR023214">
    <property type="entry name" value="HAD_sf"/>
</dbReference>
<keyword evidence="3" id="KW-0378">Hydrolase</keyword>
<dbReference type="Pfam" id="PF13242">
    <property type="entry name" value="Hydrolase_like"/>
    <property type="match status" value="1"/>
</dbReference>
<dbReference type="Proteomes" id="UP000250245">
    <property type="component" value="Unassembled WGS sequence"/>
</dbReference>
<dbReference type="SUPFAM" id="SSF56784">
    <property type="entry name" value="HAD-like"/>
    <property type="match status" value="2"/>
</dbReference>
<evidence type="ECO:0000313" key="3">
    <source>
        <dbReference type="EMBL" id="SQB64358.1"/>
    </source>
</evidence>
<feature type="compositionally biased region" description="Basic and acidic residues" evidence="2">
    <location>
        <begin position="15"/>
        <end position="59"/>
    </location>
</feature>
<gene>
    <name evidence="3" type="primary">yutF</name>
    <name evidence="3" type="ORF">NCTC11820_00702</name>
</gene>
<evidence type="ECO:0000256" key="2">
    <source>
        <dbReference type="SAM" id="MobiDB-lite"/>
    </source>
</evidence>
<dbReference type="EC" id="3.-.-.-" evidence="3"/>
<accession>A0A2X2YDL0</accession>
<dbReference type="PANTHER" id="PTHR19288:SF95">
    <property type="entry name" value="D-GLYCEROL 3-PHOSPHATE PHOSPHATASE"/>
    <property type="match status" value="1"/>
</dbReference>
<feature type="region of interest" description="Disordered" evidence="2">
    <location>
        <begin position="790"/>
        <end position="822"/>
    </location>
</feature>
<evidence type="ECO:0000256" key="1">
    <source>
        <dbReference type="SAM" id="Coils"/>
    </source>
</evidence>
<dbReference type="PANTHER" id="PTHR19288">
    <property type="entry name" value="4-NITROPHENYLPHOSPHATASE-RELATED"/>
    <property type="match status" value="1"/>
</dbReference>
<feature type="compositionally biased region" description="Basic and acidic residues" evidence="2">
    <location>
        <begin position="83"/>
        <end position="113"/>
    </location>
</feature>
<reference evidence="3 4" key="1">
    <citation type="submission" date="2018-06" db="EMBL/GenBank/DDBJ databases">
        <authorList>
            <consortium name="Pathogen Informatics"/>
            <person name="Doyle S."/>
        </authorList>
    </citation>
    <scope>NUCLEOTIDE SEQUENCE [LARGE SCALE GENOMIC DNA]</scope>
    <source>
        <strain evidence="3 4">NCTC11820</strain>
    </source>
</reference>
<feature type="compositionally biased region" description="Basic and acidic residues" evidence="2">
    <location>
        <begin position="124"/>
        <end position="144"/>
    </location>
</feature>
<dbReference type="GO" id="GO:0005737">
    <property type="term" value="C:cytoplasm"/>
    <property type="evidence" value="ECO:0007669"/>
    <property type="project" value="TreeGrafter"/>
</dbReference>
<name>A0A2X2YDL0_9ACTO</name>
<organism evidence="3 4">
    <name type="scientific">Mobiluncus curtisii</name>
    <dbReference type="NCBI Taxonomy" id="2051"/>
    <lineage>
        <taxon>Bacteria</taxon>
        <taxon>Bacillati</taxon>
        <taxon>Actinomycetota</taxon>
        <taxon>Actinomycetes</taxon>
        <taxon>Actinomycetales</taxon>
        <taxon>Actinomycetaceae</taxon>
        <taxon>Mobiluncus</taxon>
    </lineage>
</organism>